<dbReference type="Proteomes" id="UP000789920">
    <property type="component" value="Unassembled WGS sequence"/>
</dbReference>
<evidence type="ECO:0000313" key="2">
    <source>
        <dbReference type="Proteomes" id="UP000789920"/>
    </source>
</evidence>
<protein>
    <submittedName>
        <fullName evidence="1">23150_t:CDS:1</fullName>
    </submittedName>
</protein>
<organism evidence="1 2">
    <name type="scientific">Racocetra persica</name>
    <dbReference type="NCBI Taxonomy" id="160502"/>
    <lineage>
        <taxon>Eukaryota</taxon>
        <taxon>Fungi</taxon>
        <taxon>Fungi incertae sedis</taxon>
        <taxon>Mucoromycota</taxon>
        <taxon>Glomeromycotina</taxon>
        <taxon>Glomeromycetes</taxon>
        <taxon>Diversisporales</taxon>
        <taxon>Gigasporaceae</taxon>
        <taxon>Racocetra</taxon>
    </lineage>
</organism>
<evidence type="ECO:0000313" key="1">
    <source>
        <dbReference type="EMBL" id="CAG8732891.1"/>
    </source>
</evidence>
<comment type="caution">
    <text evidence="1">The sequence shown here is derived from an EMBL/GenBank/DDBJ whole genome shotgun (WGS) entry which is preliminary data.</text>
</comment>
<feature type="non-terminal residue" evidence="1">
    <location>
        <position position="287"/>
    </location>
</feature>
<reference evidence="1" key="1">
    <citation type="submission" date="2021-06" db="EMBL/GenBank/DDBJ databases">
        <authorList>
            <person name="Kallberg Y."/>
            <person name="Tangrot J."/>
            <person name="Rosling A."/>
        </authorList>
    </citation>
    <scope>NUCLEOTIDE SEQUENCE</scope>
    <source>
        <strain evidence="1">MA461A</strain>
    </source>
</reference>
<accession>A0ACA9Q1J8</accession>
<sequence length="287" mass="32901">MEELEQESEKGVALKSAFDHQANSISEFQNKLKDITDLQKQVNDLTNNKDNLDKELKQKQQQILNHKCDTPNGEELNQLKEDLKKANEEKEELERKLNEPIPSQEKEEDTKDLSIEELRTKLNEKNIVIGKLKARLDKMETEAKNNPNVTQNSSKRTTALVLISDDKPFKVKTLNEKGEEPDAIVFEETDFIKMMGIKADQVKILRRQICSGVKASEKYTGHNVYSHLPSEVKHLTFKDGRGGGYFFTHADAEVKSGSVRICRSGNDVIIYDVETKEFMIFDWEAIE</sequence>
<gene>
    <name evidence="1" type="ORF">RPERSI_LOCUS12343</name>
</gene>
<keyword evidence="2" id="KW-1185">Reference proteome</keyword>
<proteinExistence type="predicted"/>
<dbReference type="EMBL" id="CAJVQC010026349">
    <property type="protein sequence ID" value="CAG8732891.1"/>
    <property type="molecule type" value="Genomic_DNA"/>
</dbReference>
<name>A0ACA9Q1J8_9GLOM</name>